<organism evidence="6">
    <name type="scientific">Volvox carteri f. nagariensis</name>
    <dbReference type="NCBI Taxonomy" id="3068"/>
    <lineage>
        <taxon>Eukaryota</taxon>
        <taxon>Viridiplantae</taxon>
        <taxon>Chlorophyta</taxon>
        <taxon>core chlorophytes</taxon>
        <taxon>Chlorophyceae</taxon>
        <taxon>CS clade</taxon>
        <taxon>Chlamydomonadales</taxon>
        <taxon>Volvocaceae</taxon>
        <taxon>Volvox</taxon>
    </lineage>
</organism>
<dbReference type="GeneID" id="9622315"/>
<evidence type="ECO:0000256" key="1">
    <source>
        <dbReference type="ARBA" id="ARBA00022574"/>
    </source>
</evidence>
<dbReference type="GO" id="GO:0005737">
    <property type="term" value="C:cytoplasm"/>
    <property type="evidence" value="ECO:0007669"/>
    <property type="project" value="TreeGrafter"/>
</dbReference>
<dbReference type="eggNOG" id="KOG1334">
    <property type="taxonomic scope" value="Eukaryota"/>
</dbReference>
<dbReference type="Proteomes" id="UP000001058">
    <property type="component" value="Unassembled WGS sequence"/>
</dbReference>
<evidence type="ECO:0000313" key="5">
    <source>
        <dbReference type="EMBL" id="EFJ45684.1"/>
    </source>
</evidence>
<dbReference type="InParanoid" id="D8U3X5"/>
<feature type="non-terminal residue" evidence="5">
    <location>
        <position position="1"/>
    </location>
</feature>
<dbReference type="Gene3D" id="2.130.10.10">
    <property type="entry name" value="YVTN repeat-like/Quinoprotein amine dehydrogenase"/>
    <property type="match status" value="1"/>
</dbReference>
<proteinExistence type="predicted"/>
<dbReference type="EMBL" id="GL378356">
    <property type="protein sequence ID" value="EFJ45684.1"/>
    <property type="molecule type" value="Genomic_DNA"/>
</dbReference>
<reference evidence="5 6" key="1">
    <citation type="journal article" date="2010" name="Science">
        <title>Genomic analysis of organismal complexity in the multicellular green alga Volvox carteri.</title>
        <authorList>
            <person name="Prochnik S.E."/>
            <person name="Umen J."/>
            <person name="Nedelcu A.M."/>
            <person name="Hallmann A."/>
            <person name="Miller S.M."/>
            <person name="Nishii I."/>
            <person name="Ferris P."/>
            <person name="Kuo A."/>
            <person name="Mitros T."/>
            <person name="Fritz-Laylin L.K."/>
            <person name="Hellsten U."/>
            <person name="Chapman J."/>
            <person name="Simakov O."/>
            <person name="Rensing S.A."/>
            <person name="Terry A."/>
            <person name="Pangilinan J."/>
            <person name="Kapitonov V."/>
            <person name="Jurka J."/>
            <person name="Salamov A."/>
            <person name="Shapiro H."/>
            <person name="Schmutz J."/>
            <person name="Grimwood J."/>
            <person name="Lindquist E."/>
            <person name="Lucas S."/>
            <person name="Grigoriev I.V."/>
            <person name="Schmitt R."/>
            <person name="Kirk D."/>
            <person name="Rokhsar D.S."/>
        </authorList>
    </citation>
    <scope>NUCLEOTIDE SEQUENCE [LARGE SCALE GENOMIC DNA]</scope>
    <source>
        <strain evidence="6">f. Nagariensis / Eve</strain>
    </source>
</reference>
<dbReference type="OrthoDB" id="4869960at2759"/>
<evidence type="ECO:0000256" key="3">
    <source>
        <dbReference type="PROSITE-ProRule" id="PRU00221"/>
    </source>
</evidence>
<dbReference type="KEGG" id="vcn:VOLCADRAFT_42270"/>
<accession>D8U3X5</accession>
<dbReference type="SUPFAM" id="SSF50978">
    <property type="entry name" value="WD40 repeat-like"/>
    <property type="match status" value="1"/>
</dbReference>
<evidence type="ECO:0000256" key="2">
    <source>
        <dbReference type="ARBA" id="ARBA00022737"/>
    </source>
</evidence>
<sequence length="412" mass="45193">FRGQMSGSESLIYRMELQRNLEGHGGCVNTVSFNPTGDLLVSGSDDQSVMLWDWRRGLRRLRFEPGHTNNIFQASRTAARGCHRLLARFLPGSHDKTLVSCAADGQVRVSYFREGSSRPFTKRLHRHMGRAHKLALQHASPYNPSYGGGACGGPPCFYSSGEDGDVCLFDLRMCDSEPLARMAASATGSHQSRQIIDLNAIHVNPARPWQLVVGGADEAVVVYDNRSLTSLTSSYGGSSARGDPGAVRRRPAHVTCVMFGQNGDVLATYNDDDVYLFRPPGTQGSADPRVPTRVLSPLLPSARSGHRNRQTVKGVNFLGEREEWVVSGSDCGHIYIWSRDSCRLHCWLRGDTHVVNCLEPHPSLPLHMATSGIDDDIKLWAPTAECPHTPGPSAHATMESNSRQRAADHSRV</sequence>
<dbReference type="InterPro" id="IPR001680">
    <property type="entry name" value="WD40_rpt"/>
</dbReference>
<dbReference type="Pfam" id="PF00400">
    <property type="entry name" value="WD40"/>
    <property type="match status" value="1"/>
</dbReference>
<keyword evidence="2" id="KW-0677">Repeat</keyword>
<dbReference type="InterPro" id="IPR045151">
    <property type="entry name" value="DCAF8"/>
</dbReference>
<dbReference type="FunCoup" id="D8U3X5">
    <property type="interactions" value="1161"/>
</dbReference>
<feature type="repeat" description="WD" evidence="3">
    <location>
        <begin position="21"/>
        <end position="53"/>
    </location>
</feature>
<evidence type="ECO:0000256" key="4">
    <source>
        <dbReference type="SAM" id="MobiDB-lite"/>
    </source>
</evidence>
<keyword evidence="1 3" id="KW-0853">WD repeat</keyword>
<feature type="non-terminal residue" evidence="5">
    <location>
        <position position="412"/>
    </location>
</feature>
<gene>
    <name evidence="5" type="ORF">VOLCADRAFT_42270</name>
</gene>
<dbReference type="AlphaFoldDB" id="D8U3X5"/>
<dbReference type="InterPro" id="IPR015943">
    <property type="entry name" value="WD40/YVTN_repeat-like_dom_sf"/>
</dbReference>
<dbReference type="GO" id="GO:0080008">
    <property type="term" value="C:Cul4-RING E3 ubiquitin ligase complex"/>
    <property type="evidence" value="ECO:0007669"/>
    <property type="project" value="TreeGrafter"/>
</dbReference>
<protein>
    <submittedName>
        <fullName evidence="5">Uncharacterized protein</fullName>
    </submittedName>
</protein>
<feature type="region of interest" description="Disordered" evidence="4">
    <location>
        <begin position="386"/>
        <end position="412"/>
    </location>
</feature>
<dbReference type="SMART" id="SM00320">
    <property type="entry name" value="WD40"/>
    <property type="match status" value="6"/>
</dbReference>
<dbReference type="STRING" id="3068.D8U3X5"/>
<name>D8U3X5_VOLCA</name>
<dbReference type="PROSITE" id="PS50294">
    <property type="entry name" value="WD_REPEATS_REGION"/>
    <property type="match status" value="1"/>
</dbReference>
<dbReference type="PANTHER" id="PTHR15574:SF21">
    <property type="entry name" value="DDB1- AND CUL4-ASSOCIATED FACTOR 8"/>
    <property type="match status" value="1"/>
</dbReference>
<dbReference type="RefSeq" id="XP_002953374.1">
    <property type="nucleotide sequence ID" value="XM_002953328.1"/>
</dbReference>
<dbReference type="PROSITE" id="PS50082">
    <property type="entry name" value="WD_REPEATS_2"/>
    <property type="match status" value="1"/>
</dbReference>
<dbReference type="PANTHER" id="PTHR15574">
    <property type="entry name" value="WD REPEAT DOMAIN-CONTAINING FAMILY"/>
    <property type="match status" value="1"/>
</dbReference>
<dbReference type="InterPro" id="IPR036322">
    <property type="entry name" value="WD40_repeat_dom_sf"/>
</dbReference>
<keyword evidence="6" id="KW-1185">Reference proteome</keyword>
<evidence type="ECO:0000313" key="6">
    <source>
        <dbReference type="Proteomes" id="UP000001058"/>
    </source>
</evidence>